<keyword evidence="4 9" id="KW-0456">Lyase</keyword>
<evidence type="ECO:0000256" key="9">
    <source>
        <dbReference type="RuleBase" id="RU366031"/>
    </source>
</evidence>
<dbReference type="EC" id="4.2.1.75" evidence="3 9"/>
<dbReference type="PANTHER" id="PTHR38042:SF1">
    <property type="entry name" value="UROPORPHYRINOGEN-III SYNTHASE, CHLOROPLASTIC"/>
    <property type="match status" value="1"/>
</dbReference>
<protein>
    <recommendedName>
        <fullName evidence="7 9">Uroporphyrinogen-III synthase</fullName>
        <ecNumber evidence="3 9">4.2.1.75</ecNumber>
    </recommendedName>
</protein>
<keyword evidence="12" id="KW-1185">Reference proteome</keyword>
<feature type="domain" description="Tetrapyrrole biosynthesis uroporphyrinogen III synthase" evidence="10">
    <location>
        <begin position="28"/>
        <end position="248"/>
    </location>
</feature>
<accession>A0ABV4HR58</accession>
<name>A0ABV4HR58_9GAMM</name>
<comment type="catalytic activity">
    <reaction evidence="8 9">
        <text>hydroxymethylbilane = uroporphyrinogen III + H2O</text>
        <dbReference type="Rhea" id="RHEA:18965"/>
        <dbReference type="ChEBI" id="CHEBI:15377"/>
        <dbReference type="ChEBI" id="CHEBI:57308"/>
        <dbReference type="ChEBI" id="CHEBI:57845"/>
        <dbReference type="EC" id="4.2.1.75"/>
    </reaction>
</comment>
<evidence type="ECO:0000259" key="10">
    <source>
        <dbReference type="Pfam" id="PF02602"/>
    </source>
</evidence>
<evidence type="ECO:0000256" key="5">
    <source>
        <dbReference type="ARBA" id="ARBA00023244"/>
    </source>
</evidence>
<sequence>MAGTTASAALQGCYVISLRPVGGHAGLRQAAARHGARVLALSPWRLVARDDADSARTLRRALSASRVIFTSPAAVRAAHALLPLRPRRAQLWLGVGAGTRDALRRAGIAGAIAPARMDSEGVLALPALREVRGADVGLVTAPGGRGRIATELRRRGARVLRADVYVRVAVAPSPRALARLRATTAPLLLALSSGEALQRSLAALPADATTRLRRARVLAASTRLAALARRRGFTDIAIAADARPRSLLAAALERVTEPAIR</sequence>
<proteinExistence type="inferred from homology"/>
<evidence type="ECO:0000256" key="2">
    <source>
        <dbReference type="ARBA" id="ARBA00008133"/>
    </source>
</evidence>
<dbReference type="Proteomes" id="UP001566331">
    <property type="component" value="Unassembled WGS sequence"/>
</dbReference>
<dbReference type="SUPFAM" id="SSF69618">
    <property type="entry name" value="HemD-like"/>
    <property type="match status" value="1"/>
</dbReference>
<reference evidence="11 12" key="1">
    <citation type="submission" date="2024-07" db="EMBL/GenBank/DDBJ databases">
        <title>Luteimonas salilacus sp. nov., isolated from the shore soil of Salt Lake in Tibet of China.</title>
        <authorList>
            <person name="Zhang X."/>
            <person name="Li A."/>
        </authorList>
    </citation>
    <scope>NUCLEOTIDE SEQUENCE [LARGE SCALE GENOMIC DNA]</scope>
    <source>
        <strain evidence="11 12">B3-2-R+30</strain>
    </source>
</reference>
<evidence type="ECO:0000256" key="4">
    <source>
        <dbReference type="ARBA" id="ARBA00023239"/>
    </source>
</evidence>
<dbReference type="Gene3D" id="3.40.50.10090">
    <property type="match status" value="2"/>
</dbReference>
<evidence type="ECO:0000256" key="3">
    <source>
        <dbReference type="ARBA" id="ARBA00013109"/>
    </source>
</evidence>
<keyword evidence="5 9" id="KW-0627">Porphyrin biosynthesis</keyword>
<dbReference type="InterPro" id="IPR003754">
    <property type="entry name" value="4pyrrol_synth_uPrphyn_synth"/>
</dbReference>
<dbReference type="Pfam" id="PF02602">
    <property type="entry name" value="HEM4"/>
    <property type="match status" value="1"/>
</dbReference>
<dbReference type="RefSeq" id="WP_370564645.1">
    <property type="nucleotide sequence ID" value="NZ_JBFWIB010000009.1"/>
</dbReference>
<organism evidence="11 12">
    <name type="scientific">Luteimonas salinilitoris</name>
    <dbReference type="NCBI Taxonomy" id="3237697"/>
    <lineage>
        <taxon>Bacteria</taxon>
        <taxon>Pseudomonadati</taxon>
        <taxon>Pseudomonadota</taxon>
        <taxon>Gammaproteobacteria</taxon>
        <taxon>Lysobacterales</taxon>
        <taxon>Lysobacteraceae</taxon>
        <taxon>Luteimonas</taxon>
    </lineage>
</organism>
<comment type="caution">
    <text evidence="11">The sequence shown here is derived from an EMBL/GenBank/DDBJ whole genome shotgun (WGS) entry which is preliminary data.</text>
</comment>
<evidence type="ECO:0000313" key="12">
    <source>
        <dbReference type="Proteomes" id="UP001566331"/>
    </source>
</evidence>
<evidence type="ECO:0000256" key="6">
    <source>
        <dbReference type="ARBA" id="ARBA00037589"/>
    </source>
</evidence>
<evidence type="ECO:0000313" key="11">
    <source>
        <dbReference type="EMBL" id="MEZ0475210.1"/>
    </source>
</evidence>
<comment type="function">
    <text evidence="6 9">Catalyzes cyclization of the linear tetrapyrrole, hydroxymethylbilane, to the macrocyclic uroporphyrinogen III.</text>
</comment>
<comment type="similarity">
    <text evidence="2 9">Belongs to the uroporphyrinogen-III synthase family.</text>
</comment>
<dbReference type="GO" id="GO:0004852">
    <property type="term" value="F:uroporphyrinogen-III synthase activity"/>
    <property type="evidence" value="ECO:0007669"/>
    <property type="project" value="UniProtKB-EC"/>
</dbReference>
<gene>
    <name evidence="11" type="ORF">AB6713_11365</name>
</gene>
<evidence type="ECO:0000256" key="1">
    <source>
        <dbReference type="ARBA" id="ARBA00004772"/>
    </source>
</evidence>
<dbReference type="CDD" id="cd06578">
    <property type="entry name" value="HemD"/>
    <property type="match status" value="1"/>
</dbReference>
<dbReference type="InterPro" id="IPR036108">
    <property type="entry name" value="4pyrrol_syn_uPrphyn_synt_sf"/>
</dbReference>
<evidence type="ECO:0000256" key="8">
    <source>
        <dbReference type="ARBA" id="ARBA00048617"/>
    </source>
</evidence>
<dbReference type="InterPro" id="IPR039793">
    <property type="entry name" value="UROS/Hem4"/>
</dbReference>
<dbReference type="EMBL" id="JBFWIC010000014">
    <property type="protein sequence ID" value="MEZ0475210.1"/>
    <property type="molecule type" value="Genomic_DNA"/>
</dbReference>
<dbReference type="PANTHER" id="PTHR38042">
    <property type="entry name" value="UROPORPHYRINOGEN-III SYNTHASE, CHLOROPLASTIC"/>
    <property type="match status" value="1"/>
</dbReference>
<evidence type="ECO:0000256" key="7">
    <source>
        <dbReference type="ARBA" id="ARBA00040167"/>
    </source>
</evidence>
<comment type="pathway">
    <text evidence="1 9">Porphyrin-containing compound metabolism; protoporphyrin-IX biosynthesis; coproporphyrinogen-III from 5-aminolevulinate: step 3/4.</text>
</comment>